<dbReference type="STRING" id="1884381.SAMN05518846_113165"/>
<evidence type="ECO:0000259" key="1">
    <source>
        <dbReference type="Pfam" id="PF18812"/>
    </source>
</evidence>
<feature type="domain" description="Phage-Barnase-EndoU-ColicinE5/D-RelE like nuclease 3" evidence="1">
    <location>
        <begin position="17"/>
        <end position="120"/>
    </location>
</feature>
<reference evidence="3" key="1">
    <citation type="submission" date="2016-10" db="EMBL/GenBank/DDBJ databases">
        <authorList>
            <person name="Varghese N."/>
            <person name="Submissions S."/>
        </authorList>
    </citation>
    <scope>NUCLEOTIDE SEQUENCE [LARGE SCALE GENOMIC DNA]</scope>
    <source>
        <strain evidence="3">OK042</strain>
    </source>
</reference>
<sequence length="136" mass="15700">MSLYTVNPDATQRQIVGMLDIAKINRTLGKTVFPESGIPREIWMYPGLKKHVQKRHPGIFEAYHQYVPDIVENPDYVGQNPKEPGIELYKKINDTILLSINLDPDGYFYVSSFYDLKNAEAKIEKRLQSGRIKPYL</sequence>
<dbReference type="AlphaFoldDB" id="A0A1I3ZMZ5"/>
<dbReference type="RefSeq" id="WP_092272974.1">
    <property type="nucleotide sequence ID" value="NZ_BJOE01000030.1"/>
</dbReference>
<evidence type="ECO:0000313" key="3">
    <source>
        <dbReference type="Proteomes" id="UP000198915"/>
    </source>
</evidence>
<name>A0A1I3ZMZ5_9BACL</name>
<organism evidence="2 3">
    <name type="scientific">Brevibacillus centrosporus</name>
    <dbReference type="NCBI Taxonomy" id="54910"/>
    <lineage>
        <taxon>Bacteria</taxon>
        <taxon>Bacillati</taxon>
        <taxon>Bacillota</taxon>
        <taxon>Bacilli</taxon>
        <taxon>Bacillales</taxon>
        <taxon>Paenibacillaceae</taxon>
        <taxon>Brevibacillus</taxon>
    </lineage>
</organism>
<dbReference type="EMBL" id="FORT01000013">
    <property type="protein sequence ID" value="SFK45367.1"/>
    <property type="molecule type" value="Genomic_DNA"/>
</dbReference>
<accession>A0A1I3ZMZ5</accession>
<evidence type="ECO:0000313" key="2">
    <source>
        <dbReference type="EMBL" id="SFK45367.1"/>
    </source>
</evidence>
<keyword evidence="3" id="KW-1185">Reference proteome</keyword>
<dbReference type="Pfam" id="PF18812">
    <property type="entry name" value="PBECR3"/>
    <property type="match status" value="1"/>
</dbReference>
<dbReference type="Proteomes" id="UP000198915">
    <property type="component" value="Unassembled WGS sequence"/>
</dbReference>
<proteinExistence type="predicted"/>
<protein>
    <recommendedName>
        <fullName evidence="1">Phage-Barnase-EndoU-ColicinE5/D-RelE like nuclease 3 domain-containing protein</fullName>
    </recommendedName>
</protein>
<gene>
    <name evidence="2" type="ORF">SAMN05518846_113165</name>
</gene>
<dbReference type="InterPro" id="IPR041301">
    <property type="entry name" value="PBECR3"/>
</dbReference>